<proteinExistence type="inferred from homology"/>
<dbReference type="Pfam" id="PF03009">
    <property type="entry name" value="GDPD"/>
    <property type="match status" value="1"/>
</dbReference>
<comment type="similarity">
    <text evidence="1">Belongs to the glycerophosphoryl diester phosphodiesterase family.</text>
</comment>
<comment type="catalytic activity">
    <reaction evidence="6">
        <text>a sn-glycero-3-phosphodiester + H2O = an alcohol + sn-glycerol 3-phosphate + H(+)</text>
        <dbReference type="Rhea" id="RHEA:12969"/>
        <dbReference type="ChEBI" id="CHEBI:15377"/>
        <dbReference type="ChEBI" id="CHEBI:15378"/>
        <dbReference type="ChEBI" id="CHEBI:30879"/>
        <dbReference type="ChEBI" id="CHEBI:57597"/>
        <dbReference type="ChEBI" id="CHEBI:83408"/>
        <dbReference type="EC" id="3.1.4.46"/>
    </reaction>
</comment>
<evidence type="ECO:0000256" key="6">
    <source>
        <dbReference type="ARBA" id="ARBA00047512"/>
    </source>
</evidence>
<dbReference type="EC" id="3.1.4.46" evidence="2"/>
<evidence type="ECO:0000313" key="10">
    <source>
        <dbReference type="Proteomes" id="UP000589896"/>
    </source>
</evidence>
<feature type="domain" description="GP-PDE" evidence="8">
    <location>
        <begin position="34"/>
        <end position="360"/>
    </location>
</feature>
<evidence type="ECO:0000313" key="9">
    <source>
        <dbReference type="EMBL" id="NYZ63934.1"/>
    </source>
</evidence>
<evidence type="ECO:0000256" key="7">
    <source>
        <dbReference type="SAM" id="SignalP"/>
    </source>
</evidence>
<dbReference type="Proteomes" id="UP000589896">
    <property type="component" value="Unassembled WGS sequence"/>
</dbReference>
<sequence>MHPRSTMSALLLAACVSVASAADGIRDRAPACGPLLIAHRGASAVLPEHTLAAYARAIEDGADAIEPDLVSTRDGVLVARHENEIGGTTDVADHPGFAARRTRKSIDGAWVEGWFTEDFTLAELKTLRAREPRPAMRSTAYDGQFDVPTLEEIIALAAAASVRAGRDIALVPEIKHSSYFRAIGLPMEQRLMDILRAHPYTRRAPVIIQSFEVGNLRSLHAMASDLTNLRLLQLIGDPATRPADIDAGAGIRYASMLEPDGLRDIAGYAALIGPPFQLLGLERDDAGGIRSRLIEDAHAAGLQVMPYTFRPENGFLPADYRDGPPDARNDAGSIRHVRDHLAAGIDGLFADDPAVARLALDADDVPDMPTCTGVPSPRG</sequence>
<keyword evidence="3 7" id="KW-0732">Signal</keyword>
<gene>
    <name evidence="9" type="ORF">H0E82_14395</name>
</gene>
<dbReference type="InterPro" id="IPR017946">
    <property type="entry name" value="PLC-like_Pdiesterase_TIM-brl"/>
</dbReference>
<evidence type="ECO:0000256" key="5">
    <source>
        <dbReference type="ARBA" id="ARBA00022801"/>
    </source>
</evidence>
<dbReference type="PANTHER" id="PTHR43620:SF7">
    <property type="entry name" value="GLYCEROPHOSPHODIESTER PHOSPHODIESTERASE GDPD5-RELATED"/>
    <property type="match status" value="1"/>
</dbReference>
<evidence type="ECO:0000256" key="4">
    <source>
        <dbReference type="ARBA" id="ARBA00022798"/>
    </source>
</evidence>
<protein>
    <recommendedName>
        <fullName evidence="2">glycerophosphodiester phosphodiesterase</fullName>
        <ecNumber evidence="2">3.1.4.46</ecNumber>
    </recommendedName>
</protein>
<dbReference type="PROSITE" id="PS51257">
    <property type="entry name" value="PROKAR_LIPOPROTEIN"/>
    <property type="match status" value="1"/>
</dbReference>
<organism evidence="9 10">
    <name type="scientific">Luteimonas deserti</name>
    <dbReference type="NCBI Taxonomy" id="2752306"/>
    <lineage>
        <taxon>Bacteria</taxon>
        <taxon>Pseudomonadati</taxon>
        <taxon>Pseudomonadota</taxon>
        <taxon>Gammaproteobacteria</taxon>
        <taxon>Lysobacterales</taxon>
        <taxon>Lysobacteraceae</taxon>
        <taxon>Luteimonas</taxon>
    </lineage>
</organism>
<dbReference type="Gene3D" id="3.20.20.190">
    <property type="entry name" value="Phosphatidylinositol (PI) phosphodiesterase"/>
    <property type="match status" value="1"/>
</dbReference>
<comment type="caution">
    <text evidence="9">The sequence shown here is derived from an EMBL/GenBank/DDBJ whole genome shotgun (WGS) entry which is preliminary data.</text>
</comment>
<dbReference type="GO" id="GO:0008889">
    <property type="term" value="F:glycerophosphodiester phosphodiesterase activity"/>
    <property type="evidence" value="ECO:0007669"/>
    <property type="project" value="UniProtKB-EC"/>
</dbReference>
<dbReference type="GO" id="GO:0006629">
    <property type="term" value="P:lipid metabolic process"/>
    <property type="evidence" value="ECO:0007669"/>
    <property type="project" value="InterPro"/>
</dbReference>
<dbReference type="SUPFAM" id="SSF51695">
    <property type="entry name" value="PLC-like phosphodiesterases"/>
    <property type="match status" value="1"/>
</dbReference>
<name>A0A7Z0TX05_9GAMM</name>
<feature type="chain" id="PRO_5031266400" description="glycerophosphodiester phosphodiesterase" evidence="7">
    <location>
        <begin position="22"/>
        <end position="379"/>
    </location>
</feature>
<keyword evidence="10" id="KW-1185">Reference proteome</keyword>
<dbReference type="GO" id="GO:0006071">
    <property type="term" value="P:glycerol metabolic process"/>
    <property type="evidence" value="ECO:0007669"/>
    <property type="project" value="UniProtKB-KW"/>
</dbReference>
<accession>A0A7Z0TX05</accession>
<dbReference type="RefSeq" id="WP_180546122.1">
    <property type="nucleotide sequence ID" value="NZ_JACCJZ010000020.1"/>
</dbReference>
<evidence type="ECO:0000256" key="1">
    <source>
        <dbReference type="ARBA" id="ARBA00007277"/>
    </source>
</evidence>
<dbReference type="PANTHER" id="PTHR43620">
    <property type="entry name" value="GLYCEROPHOSPHORYL DIESTER PHOSPHODIESTERASE"/>
    <property type="match status" value="1"/>
</dbReference>
<dbReference type="GO" id="GO:0042597">
    <property type="term" value="C:periplasmic space"/>
    <property type="evidence" value="ECO:0007669"/>
    <property type="project" value="TreeGrafter"/>
</dbReference>
<keyword evidence="4" id="KW-0319">Glycerol metabolism</keyword>
<dbReference type="AlphaFoldDB" id="A0A7Z0TX05"/>
<dbReference type="EMBL" id="JACCJZ010000020">
    <property type="protein sequence ID" value="NYZ63934.1"/>
    <property type="molecule type" value="Genomic_DNA"/>
</dbReference>
<dbReference type="PROSITE" id="PS51704">
    <property type="entry name" value="GP_PDE"/>
    <property type="match status" value="1"/>
</dbReference>
<reference evidence="9 10" key="1">
    <citation type="submission" date="2020-07" db="EMBL/GenBank/DDBJ databases">
        <title>isolation of Luteimonas sp. SJ-16.</title>
        <authorList>
            <person name="Huang X.-X."/>
            <person name="Xu L."/>
            <person name="Sun J.-Q."/>
        </authorList>
    </citation>
    <scope>NUCLEOTIDE SEQUENCE [LARGE SCALE GENOMIC DNA]</scope>
    <source>
        <strain evidence="9 10">SJ-16</strain>
    </source>
</reference>
<evidence type="ECO:0000259" key="8">
    <source>
        <dbReference type="PROSITE" id="PS51704"/>
    </source>
</evidence>
<dbReference type="InterPro" id="IPR030395">
    <property type="entry name" value="GP_PDE_dom"/>
</dbReference>
<keyword evidence="5" id="KW-0378">Hydrolase</keyword>
<evidence type="ECO:0000256" key="3">
    <source>
        <dbReference type="ARBA" id="ARBA00022729"/>
    </source>
</evidence>
<evidence type="ECO:0000256" key="2">
    <source>
        <dbReference type="ARBA" id="ARBA00012247"/>
    </source>
</evidence>
<feature type="signal peptide" evidence="7">
    <location>
        <begin position="1"/>
        <end position="21"/>
    </location>
</feature>